<dbReference type="InterPro" id="IPR043502">
    <property type="entry name" value="DNA/RNA_pol_sf"/>
</dbReference>
<feature type="non-terminal residue" evidence="2">
    <location>
        <position position="1"/>
    </location>
</feature>
<evidence type="ECO:0000259" key="1">
    <source>
        <dbReference type="Pfam" id="PF17919"/>
    </source>
</evidence>
<proteinExistence type="predicted"/>
<dbReference type="SUPFAM" id="SSF56672">
    <property type="entry name" value="DNA/RNA polymerases"/>
    <property type="match status" value="1"/>
</dbReference>
<organism evidence="2 3">
    <name type="scientific">Silurus asotus</name>
    <name type="common">Amur catfish</name>
    <name type="synonym">Parasilurus asotus</name>
    <dbReference type="NCBI Taxonomy" id="30991"/>
    <lineage>
        <taxon>Eukaryota</taxon>
        <taxon>Metazoa</taxon>
        <taxon>Chordata</taxon>
        <taxon>Craniata</taxon>
        <taxon>Vertebrata</taxon>
        <taxon>Euteleostomi</taxon>
        <taxon>Actinopterygii</taxon>
        <taxon>Neopterygii</taxon>
        <taxon>Teleostei</taxon>
        <taxon>Ostariophysi</taxon>
        <taxon>Siluriformes</taxon>
        <taxon>Siluridae</taxon>
        <taxon>Silurus</taxon>
    </lineage>
</organism>
<dbReference type="PANTHER" id="PTHR33064">
    <property type="entry name" value="POL PROTEIN"/>
    <property type="match status" value="1"/>
</dbReference>
<sequence length="114" mass="13096">IHAVEEWPEPENRKQLQRFLGFANFYRKFIRGFSTIAATLHRLTSTCQPFTWNSEVEQAFLELKTQFTFAPVLTLPDPCRQFVVEVDASDKGVGDVLSQRGATDNRLHPCTFFS</sequence>
<dbReference type="InterPro" id="IPR041577">
    <property type="entry name" value="RT_RNaseH_2"/>
</dbReference>
<dbReference type="FunFam" id="3.30.70.270:FF:000020">
    <property type="entry name" value="Transposon Tf2-6 polyprotein-like Protein"/>
    <property type="match status" value="1"/>
</dbReference>
<evidence type="ECO:0000313" key="3">
    <source>
        <dbReference type="Proteomes" id="UP001205998"/>
    </source>
</evidence>
<dbReference type="Pfam" id="PF17919">
    <property type="entry name" value="RT_RNaseH_2"/>
    <property type="match status" value="1"/>
</dbReference>
<dbReference type="Gene3D" id="3.30.70.270">
    <property type="match status" value="1"/>
</dbReference>
<dbReference type="InterPro" id="IPR051320">
    <property type="entry name" value="Viral_Replic_Matur_Polypro"/>
</dbReference>
<dbReference type="InterPro" id="IPR043128">
    <property type="entry name" value="Rev_trsase/Diguanyl_cyclase"/>
</dbReference>
<dbReference type="Proteomes" id="UP001205998">
    <property type="component" value="Unassembled WGS sequence"/>
</dbReference>
<feature type="domain" description="Reverse transcriptase/retrotransposon-derived protein RNase H-like" evidence="1">
    <location>
        <begin position="52"/>
        <end position="114"/>
    </location>
</feature>
<accession>A0AAD4ZYW7</accession>
<protein>
    <recommendedName>
        <fullName evidence="1">Reverse transcriptase/retrotransposon-derived protein RNase H-like domain-containing protein</fullName>
    </recommendedName>
</protein>
<comment type="caution">
    <text evidence="2">The sequence shown here is derived from an EMBL/GenBank/DDBJ whole genome shotgun (WGS) entry which is preliminary data.</text>
</comment>
<name>A0AAD4ZYW7_SILAS</name>
<keyword evidence="3" id="KW-1185">Reference proteome</keyword>
<dbReference type="AlphaFoldDB" id="A0AAD4ZYW7"/>
<feature type="non-terminal residue" evidence="2">
    <location>
        <position position="114"/>
    </location>
</feature>
<dbReference type="PANTHER" id="PTHR33064:SF37">
    <property type="entry name" value="RIBONUCLEASE H"/>
    <property type="match status" value="1"/>
</dbReference>
<gene>
    <name evidence="2" type="ORF">C0J50_9994</name>
</gene>
<reference evidence="2" key="1">
    <citation type="submission" date="2018-07" db="EMBL/GenBank/DDBJ databases">
        <title>Comparative genomics of catfishes provides insights into carnivory and benthic adaptation.</title>
        <authorList>
            <person name="Zhang Y."/>
            <person name="Wang D."/>
            <person name="Peng Z."/>
            <person name="Zheng S."/>
            <person name="Shao F."/>
            <person name="Tao W."/>
        </authorList>
    </citation>
    <scope>NUCLEOTIDE SEQUENCE</scope>
    <source>
        <strain evidence="2">Chongqing</strain>
    </source>
</reference>
<dbReference type="EMBL" id="MU598461">
    <property type="protein sequence ID" value="KAI5606638.1"/>
    <property type="molecule type" value="Genomic_DNA"/>
</dbReference>
<evidence type="ECO:0000313" key="2">
    <source>
        <dbReference type="EMBL" id="KAI5606638.1"/>
    </source>
</evidence>